<accession>A0A099P0U7</accession>
<keyword evidence="3" id="KW-0472">Membrane</keyword>
<proteinExistence type="predicted"/>
<dbReference type="VEuPathDB" id="FungiDB:C5L36_0A08200"/>
<dbReference type="GO" id="GO:0031966">
    <property type="term" value="C:mitochondrial membrane"/>
    <property type="evidence" value="ECO:0007669"/>
    <property type="project" value="UniProtKB-SubCell"/>
</dbReference>
<evidence type="ECO:0000256" key="4">
    <source>
        <dbReference type="SAM" id="MobiDB-lite"/>
    </source>
</evidence>
<dbReference type="GO" id="GO:0015986">
    <property type="term" value="P:proton motive force-driven ATP synthesis"/>
    <property type="evidence" value="ECO:0007669"/>
    <property type="project" value="TreeGrafter"/>
</dbReference>
<dbReference type="EMBL" id="MQVM01000013">
    <property type="protein sequence ID" value="ONH73660.1"/>
    <property type="molecule type" value="Genomic_DNA"/>
</dbReference>
<dbReference type="EMBL" id="JQFK01000031">
    <property type="protein sequence ID" value="KGK37721.1"/>
    <property type="molecule type" value="Genomic_DNA"/>
</dbReference>
<feature type="region of interest" description="Disordered" evidence="4">
    <location>
        <begin position="66"/>
        <end position="87"/>
    </location>
</feature>
<evidence type="ECO:0000313" key="7">
    <source>
        <dbReference type="EMBL" id="OUT20536.1"/>
    </source>
</evidence>
<organism evidence="5 8">
    <name type="scientific">Pichia kudriavzevii</name>
    <name type="common">Yeast</name>
    <name type="synonym">Issatchenkia orientalis</name>
    <dbReference type="NCBI Taxonomy" id="4909"/>
    <lineage>
        <taxon>Eukaryota</taxon>
        <taxon>Fungi</taxon>
        <taxon>Dikarya</taxon>
        <taxon>Ascomycota</taxon>
        <taxon>Saccharomycotina</taxon>
        <taxon>Pichiomycetes</taxon>
        <taxon>Pichiales</taxon>
        <taxon>Pichiaceae</taxon>
        <taxon>Pichia</taxon>
    </lineage>
</organism>
<reference evidence="8" key="1">
    <citation type="journal article" date="2014" name="Microb. Cell Fact.">
        <title>Exploiting Issatchenkia orientalis SD108 for succinic acid production.</title>
        <authorList>
            <person name="Xiao H."/>
            <person name="Shao Z."/>
            <person name="Jiang Y."/>
            <person name="Dole S."/>
            <person name="Zhao H."/>
        </authorList>
    </citation>
    <scope>NUCLEOTIDE SEQUENCE [LARGE SCALE GENOMIC DNA]</scope>
    <source>
        <strain evidence="8">SD108</strain>
    </source>
</reference>
<dbReference type="InterPro" id="IPR021278">
    <property type="entry name" value="ATP19"/>
</dbReference>
<feature type="region of interest" description="Disordered" evidence="4">
    <location>
        <begin position="1"/>
        <end position="23"/>
    </location>
</feature>
<dbReference type="EMBL" id="NHMM01000007">
    <property type="protein sequence ID" value="OUT20536.1"/>
    <property type="molecule type" value="Genomic_DNA"/>
</dbReference>
<reference evidence="9" key="3">
    <citation type="journal article" date="2017" name="Genome Announc.">
        <title>Genome sequences of Cyberlindnera fabianii 65, Pichia kudriavzevii 129, and Saccharomyces cerevisiae 131 isolated from fermented masau fruits in Zimbabwe.</title>
        <authorList>
            <person name="van Rijswijck I.M.H."/>
            <person name="Derks M.F.L."/>
            <person name="Abee T."/>
            <person name="de Ridder D."/>
            <person name="Smid E.J."/>
        </authorList>
    </citation>
    <scope>NUCLEOTIDE SEQUENCE [LARGE SCALE GENOMIC DNA]</scope>
    <source>
        <strain evidence="9">129</strain>
    </source>
</reference>
<evidence type="ECO:0000313" key="9">
    <source>
        <dbReference type="Proteomes" id="UP000189274"/>
    </source>
</evidence>
<dbReference type="Pfam" id="PF11022">
    <property type="entry name" value="ATP19"/>
    <property type="match status" value="1"/>
</dbReference>
<reference evidence="5" key="2">
    <citation type="submission" date="2014-08" db="EMBL/GenBank/DDBJ databases">
        <title>Exploiting Issatchenkia orientalis SD108 for Succinic Acid Production.</title>
        <authorList>
            <person name="Xiao H."/>
            <person name="Shao Z."/>
            <person name="Jiang Y."/>
            <person name="Dole S."/>
            <person name="Zhao H."/>
        </authorList>
    </citation>
    <scope>NUCLEOTIDE SEQUENCE [LARGE SCALE GENOMIC DNA]</scope>
    <source>
        <strain evidence="5">SD108</strain>
    </source>
</reference>
<evidence type="ECO:0000256" key="3">
    <source>
        <dbReference type="ARBA" id="ARBA00023136"/>
    </source>
</evidence>
<evidence type="ECO:0000256" key="1">
    <source>
        <dbReference type="ARBA" id="ARBA00004325"/>
    </source>
</evidence>
<dbReference type="PANTHER" id="PTHR28074:SF1">
    <property type="entry name" value="ATP SYNTHASE SUBUNIT K, MITOCHONDRIAL"/>
    <property type="match status" value="1"/>
</dbReference>
<feature type="compositionally biased region" description="Polar residues" evidence="4">
    <location>
        <begin position="1"/>
        <end position="11"/>
    </location>
</feature>
<evidence type="ECO:0000256" key="2">
    <source>
        <dbReference type="ARBA" id="ARBA00023128"/>
    </source>
</evidence>
<feature type="compositionally biased region" description="Low complexity" evidence="4">
    <location>
        <begin position="69"/>
        <end position="82"/>
    </location>
</feature>
<gene>
    <name evidence="6" type="ORF">BOH78_2882</name>
    <name evidence="7" type="ORF">CAS74_004195</name>
    <name evidence="5" type="ORF">JL09_g3129</name>
</gene>
<name>A0A099P0U7_PICKU</name>
<evidence type="ECO:0000313" key="8">
    <source>
        <dbReference type="Proteomes" id="UP000029867"/>
    </source>
</evidence>
<comment type="subcellular location">
    <subcellularLocation>
        <location evidence="1">Mitochondrion membrane</location>
    </subcellularLocation>
</comment>
<keyword evidence="2" id="KW-0496">Mitochondrion</keyword>
<reference evidence="6" key="4">
    <citation type="submission" date="2017-01" db="EMBL/GenBank/DDBJ databases">
        <authorList>
            <person name="Mah S.A."/>
            <person name="Swanson W.J."/>
            <person name="Moy G.W."/>
            <person name="Vacquier V.D."/>
        </authorList>
    </citation>
    <scope>NUCLEOTIDE SEQUENCE [LARGE SCALE GENOMIC DNA]</scope>
    <source>
        <strain evidence="6">129</strain>
    </source>
</reference>
<reference evidence="7 10" key="5">
    <citation type="submission" date="2017-05" db="EMBL/GenBank/DDBJ databases">
        <title>The Genome Sequence of Candida krusei Ckrusei653.</title>
        <authorList>
            <person name="Cuomo C."/>
            <person name="Forche A."/>
            <person name="Young S."/>
            <person name="Abouelleil A."/>
            <person name="Cao P."/>
            <person name="Chapman S."/>
            <person name="Cusick C."/>
            <person name="Shea T."/>
            <person name="Nusbaum C."/>
            <person name="Birren B."/>
        </authorList>
    </citation>
    <scope>NUCLEOTIDE SEQUENCE [LARGE SCALE GENOMIC DNA]</scope>
    <source>
        <strain evidence="7 10">Ckrusei653</strain>
    </source>
</reference>
<dbReference type="Proteomes" id="UP000029867">
    <property type="component" value="Unassembled WGS sequence"/>
</dbReference>
<evidence type="ECO:0000313" key="10">
    <source>
        <dbReference type="Proteomes" id="UP000195871"/>
    </source>
</evidence>
<dbReference type="Proteomes" id="UP000195871">
    <property type="component" value="Unassembled WGS sequence"/>
</dbReference>
<comment type="caution">
    <text evidence="5">The sequence shown here is derived from an EMBL/GenBank/DDBJ whole genome shotgun (WGS) entry which is preliminary data.</text>
</comment>
<dbReference type="HOGENOM" id="CLU_172736_2_0_1"/>
<dbReference type="Proteomes" id="UP000189274">
    <property type="component" value="Unassembled WGS sequence"/>
</dbReference>
<protein>
    <submittedName>
        <fullName evidence="6">ATP synthase subunit K, mitochondrial</fullName>
    </submittedName>
</protein>
<dbReference type="PANTHER" id="PTHR28074">
    <property type="entry name" value="ATP SYNTHASE SUBUNIT K, MITOCHONDRIAL"/>
    <property type="match status" value="1"/>
</dbReference>
<evidence type="ECO:0000313" key="6">
    <source>
        <dbReference type="EMBL" id="ONH73660.1"/>
    </source>
</evidence>
<evidence type="ECO:0000313" key="5">
    <source>
        <dbReference type="EMBL" id="KGK37721.1"/>
    </source>
</evidence>
<dbReference type="AlphaFoldDB" id="A0A099P0U7"/>
<sequence>MVSQGSSSWEFTYQHRHTGKPSTETKITMGAAYNILGKLVPPHYLAIGTILTVVGGVQLATLGGDKESAPAAAPKAPATSSSKDGELDVEKAIADFLASNEKA</sequence>